<dbReference type="EMBL" id="MTYJ01000031">
    <property type="protein sequence ID" value="OQV20367.1"/>
    <property type="molecule type" value="Genomic_DNA"/>
</dbReference>
<feature type="region of interest" description="Disordered" evidence="2">
    <location>
        <begin position="133"/>
        <end position="155"/>
    </location>
</feature>
<proteinExistence type="predicted"/>
<gene>
    <name evidence="3" type="ORF">BV898_05654</name>
</gene>
<evidence type="ECO:0000256" key="2">
    <source>
        <dbReference type="SAM" id="MobiDB-lite"/>
    </source>
</evidence>
<dbReference type="AlphaFoldDB" id="A0A1W0WYT5"/>
<evidence type="ECO:0000313" key="4">
    <source>
        <dbReference type="Proteomes" id="UP000192578"/>
    </source>
</evidence>
<comment type="caution">
    <text evidence="3">The sequence shown here is derived from an EMBL/GenBank/DDBJ whole genome shotgun (WGS) entry which is preliminary data.</text>
</comment>
<evidence type="ECO:0000313" key="3">
    <source>
        <dbReference type="EMBL" id="OQV20367.1"/>
    </source>
</evidence>
<sequence length="155" mass="17389">MKTDFPLFQTLQREKSAGTASAAVKEYETDEVGKCAETAGNEVRQWVAELQTERRLRSEIEERLKTSRNDCEGLRAEVERRTVKTEALRDVIAERGQRLAEKDRTVARLTEEVQEWRVRFMAAVSGKVHTRKTAAVGGGDDDAITSDESGLECEG</sequence>
<reference evidence="4" key="1">
    <citation type="submission" date="2017-01" db="EMBL/GenBank/DDBJ databases">
        <title>Comparative genomics of anhydrobiosis in the tardigrade Hypsibius dujardini.</title>
        <authorList>
            <person name="Yoshida Y."/>
            <person name="Koutsovoulos G."/>
            <person name="Laetsch D."/>
            <person name="Stevens L."/>
            <person name="Kumar S."/>
            <person name="Horikawa D."/>
            <person name="Ishino K."/>
            <person name="Komine S."/>
            <person name="Tomita M."/>
            <person name="Blaxter M."/>
            <person name="Arakawa K."/>
        </authorList>
    </citation>
    <scope>NUCLEOTIDE SEQUENCE [LARGE SCALE GENOMIC DNA]</scope>
    <source>
        <strain evidence="4">Z151</strain>
    </source>
</reference>
<organism evidence="3 4">
    <name type="scientific">Hypsibius exemplaris</name>
    <name type="common">Freshwater tardigrade</name>
    <dbReference type="NCBI Taxonomy" id="2072580"/>
    <lineage>
        <taxon>Eukaryota</taxon>
        <taxon>Metazoa</taxon>
        <taxon>Ecdysozoa</taxon>
        <taxon>Tardigrada</taxon>
        <taxon>Eutardigrada</taxon>
        <taxon>Parachela</taxon>
        <taxon>Hypsibioidea</taxon>
        <taxon>Hypsibiidae</taxon>
        <taxon>Hypsibius</taxon>
    </lineage>
</organism>
<evidence type="ECO:0000256" key="1">
    <source>
        <dbReference type="SAM" id="Coils"/>
    </source>
</evidence>
<name>A0A1W0WYT5_HYPEX</name>
<protein>
    <submittedName>
        <fullName evidence="3">Uncharacterized protein</fullName>
    </submittedName>
</protein>
<keyword evidence="4" id="KW-1185">Reference proteome</keyword>
<feature type="coiled-coil region" evidence="1">
    <location>
        <begin position="50"/>
        <end position="119"/>
    </location>
</feature>
<dbReference type="Proteomes" id="UP000192578">
    <property type="component" value="Unassembled WGS sequence"/>
</dbReference>
<accession>A0A1W0WYT5</accession>
<feature type="compositionally biased region" description="Acidic residues" evidence="2">
    <location>
        <begin position="139"/>
        <end position="155"/>
    </location>
</feature>
<keyword evidence="1" id="KW-0175">Coiled coil</keyword>